<dbReference type="EMBL" id="WTXG01000006">
    <property type="protein sequence ID" value="KAI0305374.1"/>
    <property type="molecule type" value="Genomic_DNA"/>
</dbReference>
<evidence type="ECO:0000313" key="7">
    <source>
        <dbReference type="EMBL" id="KAI0305374.1"/>
    </source>
</evidence>
<evidence type="ECO:0000256" key="3">
    <source>
        <dbReference type="ARBA" id="ARBA00022989"/>
    </source>
</evidence>
<dbReference type="Gene3D" id="1.10.3730.20">
    <property type="match status" value="1"/>
</dbReference>
<proteinExistence type="predicted"/>
<dbReference type="InterPro" id="IPR050186">
    <property type="entry name" value="TPT_transporter"/>
</dbReference>
<sequence>MLLRPSKAGPVSIALFPVAPLHATRLRPLATLDSPSQVAHDFLPLPALSPPFRSHLCANLFLSSLDRLRHLLPSVFCFARASAVNISDYQAFWLGWYFLLNLALTLYNKALLVSFPYPYTLTAVHALFGFVGGTCLRLKNVYQPKPLWGSDYVLLAAFSFLYSVNIAMSNASLDLVTVPFHQVVRAATPFFTTVFSWHFFNARFDRYQVSSIAVVILGVGLASYGDYYFTTWGFTLTLSGTVLAALKTMATHEIQTAPLIKQPIGLQPKLYRIRMPFGMANMSSSLLPHFRRHRLQLHPLDLLTRLSRLAVLQCMVYAYLFEETGFVRGPSSFLRTPWQVILISGNGIIACALNIVSFEANRRSGALSMGVAGYFRYQSSPLCLTKTSFLVSQREAGSYCSLCRLVLPSDHYPCECPWYRTHTSWWWVVHCD</sequence>
<keyword evidence="2 5" id="KW-0812">Transmembrane</keyword>
<dbReference type="GO" id="GO:0016020">
    <property type="term" value="C:membrane"/>
    <property type="evidence" value="ECO:0007669"/>
    <property type="project" value="UniProtKB-SubCell"/>
</dbReference>
<evidence type="ECO:0000313" key="8">
    <source>
        <dbReference type="Proteomes" id="UP001203297"/>
    </source>
</evidence>
<evidence type="ECO:0000256" key="1">
    <source>
        <dbReference type="ARBA" id="ARBA00004141"/>
    </source>
</evidence>
<dbReference type="InterPro" id="IPR004853">
    <property type="entry name" value="Sugar_P_trans_dom"/>
</dbReference>
<dbReference type="InterPro" id="IPR037185">
    <property type="entry name" value="EmrE-like"/>
</dbReference>
<reference evidence="7" key="1">
    <citation type="journal article" date="2022" name="New Phytol.">
        <title>Evolutionary transition to the ectomycorrhizal habit in the genomes of a hyperdiverse lineage of mushroom-forming fungi.</title>
        <authorList>
            <person name="Looney B."/>
            <person name="Miyauchi S."/>
            <person name="Morin E."/>
            <person name="Drula E."/>
            <person name="Courty P.E."/>
            <person name="Kohler A."/>
            <person name="Kuo A."/>
            <person name="LaButti K."/>
            <person name="Pangilinan J."/>
            <person name="Lipzen A."/>
            <person name="Riley R."/>
            <person name="Andreopoulos W."/>
            <person name="He G."/>
            <person name="Johnson J."/>
            <person name="Nolan M."/>
            <person name="Tritt A."/>
            <person name="Barry K.W."/>
            <person name="Grigoriev I.V."/>
            <person name="Nagy L.G."/>
            <person name="Hibbett D."/>
            <person name="Henrissat B."/>
            <person name="Matheny P.B."/>
            <person name="Labbe J."/>
            <person name="Martin F.M."/>
        </authorList>
    </citation>
    <scope>NUCLEOTIDE SEQUENCE</scope>
    <source>
        <strain evidence="7">BPL690</strain>
    </source>
</reference>
<feature type="domain" description="Sugar phosphate transporter" evidence="6">
    <location>
        <begin position="93"/>
        <end position="249"/>
    </location>
</feature>
<dbReference type="AlphaFoldDB" id="A0AAD4MA98"/>
<keyword evidence="4 5" id="KW-0472">Membrane</keyword>
<evidence type="ECO:0000256" key="2">
    <source>
        <dbReference type="ARBA" id="ARBA00022692"/>
    </source>
</evidence>
<comment type="subcellular location">
    <subcellularLocation>
        <location evidence="1">Membrane</location>
        <topology evidence="1">Multi-pass membrane protein</topology>
    </subcellularLocation>
</comment>
<evidence type="ECO:0000259" key="6">
    <source>
        <dbReference type="Pfam" id="PF03151"/>
    </source>
</evidence>
<dbReference type="Pfam" id="PF03151">
    <property type="entry name" value="TPT"/>
    <property type="match status" value="1"/>
</dbReference>
<keyword evidence="3 5" id="KW-1133">Transmembrane helix</keyword>
<dbReference type="Proteomes" id="UP001203297">
    <property type="component" value="Unassembled WGS sequence"/>
</dbReference>
<evidence type="ECO:0000256" key="4">
    <source>
        <dbReference type="ARBA" id="ARBA00023136"/>
    </source>
</evidence>
<dbReference type="SUPFAM" id="SSF103481">
    <property type="entry name" value="Multidrug resistance efflux transporter EmrE"/>
    <property type="match status" value="1"/>
</dbReference>
<feature type="transmembrane region" description="Helical" evidence="5">
    <location>
        <begin position="207"/>
        <end position="225"/>
    </location>
</feature>
<name>A0AAD4MA98_9AGAM</name>
<accession>A0AAD4MA98</accession>
<gene>
    <name evidence="7" type="ORF">B0F90DRAFT_1198234</name>
</gene>
<feature type="transmembrane region" description="Helical" evidence="5">
    <location>
        <begin position="119"/>
        <end position="138"/>
    </location>
</feature>
<comment type="caution">
    <text evidence="7">The sequence shown here is derived from an EMBL/GenBank/DDBJ whole genome shotgun (WGS) entry which is preliminary data.</text>
</comment>
<protein>
    <recommendedName>
        <fullName evidence="6">Sugar phosphate transporter domain-containing protein</fullName>
    </recommendedName>
</protein>
<keyword evidence="8" id="KW-1185">Reference proteome</keyword>
<dbReference type="PANTHER" id="PTHR11132">
    <property type="entry name" value="SOLUTE CARRIER FAMILY 35"/>
    <property type="match status" value="1"/>
</dbReference>
<evidence type="ECO:0000256" key="5">
    <source>
        <dbReference type="SAM" id="Phobius"/>
    </source>
</evidence>
<organism evidence="7 8">
    <name type="scientific">Multifurca ochricompacta</name>
    <dbReference type="NCBI Taxonomy" id="376703"/>
    <lineage>
        <taxon>Eukaryota</taxon>
        <taxon>Fungi</taxon>
        <taxon>Dikarya</taxon>
        <taxon>Basidiomycota</taxon>
        <taxon>Agaricomycotina</taxon>
        <taxon>Agaricomycetes</taxon>
        <taxon>Russulales</taxon>
        <taxon>Russulaceae</taxon>
        <taxon>Multifurca</taxon>
    </lineage>
</organism>
<feature type="transmembrane region" description="Helical" evidence="5">
    <location>
        <begin position="340"/>
        <end position="360"/>
    </location>
</feature>
<feature type="transmembrane region" description="Helical" evidence="5">
    <location>
        <begin position="180"/>
        <end position="200"/>
    </location>
</feature>
<feature type="transmembrane region" description="Helical" evidence="5">
    <location>
        <begin position="150"/>
        <end position="168"/>
    </location>
</feature>